<dbReference type="CDD" id="cd00756">
    <property type="entry name" value="MoaE"/>
    <property type="match status" value="1"/>
</dbReference>
<comment type="catalytic activity">
    <reaction evidence="12">
        <text>2 [molybdopterin-synthase sulfur-carrier protein]-C-terminal-Gly-aminoethanethioate + cyclic pyranopterin phosphate + H2O = molybdopterin + 2 [molybdopterin-synthase sulfur-carrier protein]-C-terminal Gly-Gly + 2 H(+)</text>
        <dbReference type="Rhea" id="RHEA:26333"/>
        <dbReference type="Rhea" id="RHEA-COMP:12202"/>
        <dbReference type="Rhea" id="RHEA-COMP:19907"/>
        <dbReference type="ChEBI" id="CHEBI:15377"/>
        <dbReference type="ChEBI" id="CHEBI:15378"/>
        <dbReference type="ChEBI" id="CHEBI:58698"/>
        <dbReference type="ChEBI" id="CHEBI:59648"/>
        <dbReference type="ChEBI" id="CHEBI:90778"/>
        <dbReference type="ChEBI" id="CHEBI:232372"/>
        <dbReference type="EC" id="2.8.1.12"/>
    </reaction>
</comment>
<dbReference type="GO" id="GO:0030366">
    <property type="term" value="F:molybdopterin synthase activity"/>
    <property type="evidence" value="ECO:0007669"/>
    <property type="project" value="UniProtKB-EC"/>
</dbReference>
<dbReference type="InterPro" id="IPR036563">
    <property type="entry name" value="MoaE_sf"/>
</dbReference>
<comment type="caution">
    <text evidence="13">The sequence shown here is derived from an EMBL/GenBank/DDBJ whole genome shotgun (WGS) entry which is preliminary data.</text>
</comment>
<proteinExistence type="inferred from homology"/>
<keyword evidence="5" id="KW-0501">Molybdenum cofactor biosynthesis</keyword>
<dbReference type="InterPro" id="IPR003448">
    <property type="entry name" value="Mopterin_biosynth_MoaE"/>
</dbReference>
<dbReference type="GO" id="GO:0006777">
    <property type="term" value="P:Mo-molybdopterin cofactor biosynthetic process"/>
    <property type="evidence" value="ECO:0007669"/>
    <property type="project" value="UniProtKB-KW"/>
</dbReference>
<evidence type="ECO:0000256" key="2">
    <source>
        <dbReference type="ARBA" id="ARBA00005426"/>
    </source>
</evidence>
<comment type="similarity">
    <text evidence="2">Belongs to the MoaE family.</text>
</comment>
<comment type="subunit">
    <text evidence="7">Heterotetramer of 2 MoaD subunits and 2 MoaE subunits. Also stable as homodimer. The enzyme changes between these two forms during catalysis.</text>
</comment>
<dbReference type="UniPathway" id="UPA00344"/>
<evidence type="ECO:0000256" key="7">
    <source>
        <dbReference type="ARBA" id="ARBA00026066"/>
    </source>
</evidence>
<dbReference type="Proteomes" id="UP000231516">
    <property type="component" value="Unassembled WGS sequence"/>
</dbReference>
<evidence type="ECO:0000256" key="10">
    <source>
        <dbReference type="ARBA" id="ARBA00030781"/>
    </source>
</evidence>
<dbReference type="EMBL" id="MDGM01000007">
    <property type="protein sequence ID" value="PIB26145.1"/>
    <property type="molecule type" value="Genomic_DNA"/>
</dbReference>
<evidence type="ECO:0000256" key="12">
    <source>
        <dbReference type="ARBA" id="ARBA00049878"/>
    </source>
</evidence>
<sequence length="148" mass="16736">MSVHVQTDDFDLGAEVSKLSSDPSVGAVVSFTGIVRDAAQSGLISMELECYPGMVEQALNDIEIKARNRWDLKASVIIHRIGNLKLGEQIMMVATASPHRQDAFEAAEFLMDYLKSEAPFWKKEHFQDHAKWVDARETDLQSLKRWQD</sequence>
<dbReference type="Pfam" id="PF02391">
    <property type="entry name" value="MoaE"/>
    <property type="match status" value="1"/>
</dbReference>
<evidence type="ECO:0000256" key="6">
    <source>
        <dbReference type="ARBA" id="ARBA00025448"/>
    </source>
</evidence>
<evidence type="ECO:0000256" key="11">
    <source>
        <dbReference type="ARBA" id="ARBA00032474"/>
    </source>
</evidence>
<dbReference type="OrthoDB" id="9803224at2"/>
<evidence type="ECO:0000313" key="13">
    <source>
        <dbReference type="EMBL" id="PIB26145.1"/>
    </source>
</evidence>
<comment type="function">
    <text evidence="6">Converts molybdopterin precursor Z into molybdopterin. This requires the incorporation of two sulfur atoms into precursor Z to generate a dithiolene group. The sulfur is provided by MoaD.</text>
</comment>
<dbReference type="PANTHER" id="PTHR23404">
    <property type="entry name" value="MOLYBDOPTERIN SYNTHASE RELATED"/>
    <property type="match status" value="1"/>
</dbReference>
<organism evidence="13 14">
    <name type="scientific">Paramylibacter kogurei</name>
    <dbReference type="NCBI Taxonomy" id="1889778"/>
    <lineage>
        <taxon>Bacteria</taxon>
        <taxon>Pseudomonadati</taxon>
        <taxon>Pseudomonadota</taxon>
        <taxon>Alphaproteobacteria</taxon>
        <taxon>Rhodobacterales</taxon>
        <taxon>Paracoccaceae</taxon>
        <taxon>Paramylibacter</taxon>
    </lineage>
</organism>
<evidence type="ECO:0000256" key="3">
    <source>
        <dbReference type="ARBA" id="ARBA00011950"/>
    </source>
</evidence>
<protein>
    <recommendedName>
        <fullName evidence="4">Molybdopterin synthase catalytic subunit</fullName>
        <ecNumber evidence="3">2.8.1.12</ecNumber>
    </recommendedName>
    <alternativeName>
        <fullName evidence="10">MPT synthase subunit 2</fullName>
    </alternativeName>
    <alternativeName>
        <fullName evidence="8">Molybdenum cofactor biosynthesis protein E</fullName>
    </alternativeName>
    <alternativeName>
        <fullName evidence="9">Molybdopterin-converting factor large subunit</fullName>
    </alternativeName>
    <alternativeName>
        <fullName evidence="11">Molybdopterin-converting factor subunit 2</fullName>
    </alternativeName>
</protein>
<evidence type="ECO:0000256" key="1">
    <source>
        <dbReference type="ARBA" id="ARBA00005046"/>
    </source>
</evidence>
<dbReference type="Gene3D" id="3.90.1170.40">
    <property type="entry name" value="Molybdopterin biosynthesis MoaE subunit"/>
    <property type="match status" value="1"/>
</dbReference>
<evidence type="ECO:0000256" key="4">
    <source>
        <dbReference type="ARBA" id="ARBA00013858"/>
    </source>
</evidence>
<keyword evidence="14" id="KW-1185">Reference proteome</keyword>
<evidence type="ECO:0000256" key="8">
    <source>
        <dbReference type="ARBA" id="ARBA00029745"/>
    </source>
</evidence>
<dbReference type="RefSeq" id="WP_099591892.1">
    <property type="nucleotide sequence ID" value="NZ_MDGM01000007.1"/>
</dbReference>
<dbReference type="SUPFAM" id="SSF54690">
    <property type="entry name" value="Molybdopterin synthase subunit MoaE"/>
    <property type="match status" value="1"/>
</dbReference>
<evidence type="ECO:0000256" key="5">
    <source>
        <dbReference type="ARBA" id="ARBA00023150"/>
    </source>
</evidence>
<dbReference type="AlphaFoldDB" id="A0A2G5K9N0"/>
<dbReference type="EC" id="2.8.1.12" evidence="3"/>
<reference evidence="13 14" key="1">
    <citation type="submission" date="2016-08" db="EMBL/GenBank/DDBJ databases">
        <title>Draft genome of Amylibacter sp. strain 4G11.</title>
        <authorList>
            <person name="Wong S.-K."/>
            <person name="Hamasaki K."/>
            <person name="Yoshizawa S."/>
        </authorList>
    </citation>
    <scope>NUCLEOTIDE SEQUENCE [LARGE SCALE GENOMIC DNA]</scope>
    <source>
        <strain evidence="13 14">4G11</strain>
    </source>
</reference>
<accession>A0A2G5K9N0</accession>
<comment type="pathway">
    <text evidence="1">Cofactor biosynthesis; molybdopterin biosynthesis.</text>
</comment>
<name>A0A2G5K9N0_9RHOB</name>
<evidence type="ECO:0000313" key="14">
    <source>
        <dbReference type="Proteomes" id="UP000231516"/>
    </source>
</evidence>
<evidence type="ECO:0000256" key="9">
    <source>
        <dbReference type="ARBA" id="ARBA00030407"/>
    </source>
</evidence>
<gene>
    <name evidence="13" type="ORF">BFP76_14415</name>
</gene>